<dbReference type="eggNOG" id="COG3740">
    <property type="taxonomic scope" value="Bacteria"/>
</dbReference>
<reference evidence="5 6" key="1">
    <citation type="journal article" date="2009" name="BMC Genomics">
        <title>Conservation in the face of diversity: multistrain analysis of an intracellular bacterium.</title>
        <authorList>
            <person name="Dark M.J."/>
            <person name="Herndon D.R."/>
            <person name="Kappmeyer L.S."/>
            <person name="Gonzales M.P."/>
            <person name="Nordeen E."/>
            <person name="Palmer G.H."/>
            <person name="Knowles D.P. Jr."/>
            <person name="Brayton K.A."/>
        </authorList>
    </citation>
    <scope>NUCLEOTIDE SEQUENCE [LARGE SCALE GENOMIC DNA]</scope>
    <source>
        <strain evidence="5 6">Florida</strain>
    </source>
</reference>
<gene>
    <name evidence="5" type="ordered locus">AMF_985</name>
</gene>
<keyword evidence="3" id="KW-0378">Hydrolase</keyword>
<protein>
    <recommendedName>
        <fullName evidence="4">Prohead serine protease domain-containing protein</fullName>
    </recommendedName>
</protein>
<dbReference type="AlphaFoldDB" id="B9KH99"/>
<evidence type="ECO:0000256" key="2">
    <source>
        <dbReference type="ARBA" id="ARBA00022670"/>
    </source>
</evidence>
<evidence type="ECO:0000313" key="6">
    <source>
        <dbReference type="Proteomes" id="UP000007307"/>
    </source>
</evidence>
<dbReference type="MEROPS" id="S78.001"/>
<name>B9KH99_ANAMF</name>
<dbReference type="STRING" id="320483.AMF_985"/>
<keyword evidence="2" id="KW-0645">Protease</keyword>
<evidence type="ECO:0000313" key="5">
    <source>
        <dbReference type="EMBL" id="ACM49803.1"/>
    </source>
</evidence>
<dbReference type="InterPro" id="IPR054613">
    <property type="entry name" value="Peptidase_S78_dom"/>
</dbReference>
<feature type="domain" description="Prohead serine protease" evidence="4">
    <location>
        <begin position="20"/>
        <end position="154"/>
    </location>
</feature>
<dbReference type="Proteomes" id="UP000007307">
    <property type="component" value="Chromosome"/>
</dbReference>
<accession>B9KH99</accession>
<dbReference type="GO" id="GO:0006508">
    <property type="term" value="P:proteolysis"/>
    <property type="evidence" value="ECO:0007669"/>
    <property type="project" value="UniProtKB-KW"/>
</dbReference>
<sequence>MRLKSSVIQAGFYMIKNLSRQEQGKFRGYASVFNRIDAHNDVIKPGAFVESLQKRKVALLWQHSIKDPIGKILDAREDSFGLLVVAKLNLGLRLAREVYALITDGSVNALSIGYKVVRSRRDSKSGVRMISKIDLWEVSVVTFPANEMAKISTVKALRAPIAAAGRLFLTGF</sequence>
<evidence type="ECO:0000256" key="3">
    <source>
        <dbReference type="ARBA" id="ARBA00022801"/>
    </source>
</evidence>
<organism evidence="5 6">
    <name type="scientific">Anaplasma marginale (strain Florida)</name>
    <dbReference type="NCBI Taxonomy" id="320483"/>
    <lineage>
        <taxon>Bacteria</taxon>
        <taxon>Pseudomonadati</taxon>
        <taxon>Pseudomonadota</taxon>
        <taxon>Alphaproteobacteria</taxon>
        <taxon>Rickettsiales</taxon>
        <taxon>Anaplasmataceae</taxon>
        <taxon>Anaplasma</taxon>
    </lineage>
</organism>
<dbReference type="InterPro" id="IPR006433">
    <property type="entry name" value="Prohead_protease"/>
</dbReference>
<evidence type="ECO:0000259" key="4">
    <source>
        <dbReference type="Pfam" id="PF04586"/>
    </source>
</evidence>
<evidence type="ECO:0000256" key="1">
    <source>
        <dbReference type="ARBA" id="ARBA00022612"/>
    </source>
</evidence>
<keyword evidence="6" id="KW-1185">Reference proteome</keyword>
<proteinExistence type="predicted"/>
<dbReference type="EMBL" id="CP001079">
    <property type="protein sequence ID" value="ACM49803.1"/>
    <property type="molecule type" value="Genomic_DNA"/>
</dbReference>
<keyword evidence="1" id="KW-1188">Viral release from host cell</keyword>
<dbReference type="Pfam" id="PF04586">
    <property type="entry name" value="Peptidase_S78"/>
    <property type="match status" value="1"/>
</dbReference>
<dbReference type="SUPFAM" id="SSF50789">
    <property type="entry name" value="Herpes virus serine proteinase, assemblin"/>
    <property type="match status" value="1"/>
</dbReference>
<dbReference type="GO" id="GO:0008233">
    <property type="term" value="F:peptidase activity"/>
    <property type="evidence" value="ECO:0007669"/>
    <property type="project" value="UniProtKB-KW"/>
</dbReference>
<dbReference type="HOGENOM" id="CLU_073043_2_1_5"/>
<dbReference type="KEGG" id="amf:AMF_985"/>
<dbReference type="NCBIfam" id="TIGR01543">
    <property type="entry name" value="proheadase_HK97"/>
    <property type="match status" value="1"/>
</dbReference>